<keyword evidence="6 17" id="KW-0418">Kinase</keyword>
<dbReference type="Gene3D" id="2.130.10.10">
    <property type="entry name" value="YVTN repeat-like/Quinoprotein amine dehydrogenase"/>
    <property type="match status" value="4"/>
</dbReference>
<dbReference type="CDD" id="cd17574">
    <property type="entry name" value="REC_OmpR"/>
    <property type="match status" value="1"/>
</dbReference>
<evidence type="ECO:0000256" key="12">
    <source>
        <dbReference type="PROSITE-ProRule" id="PRU00169"/>
    </source>
</evidence>
<dbReference type="GO" id="GO:0043565">
    <property type="term" value="F:sequence-specific DNA binding"/>
    <property type="evidence" value="ECO:0007669"/>
    <property type="project" value="InterPro"/>
</dbReference>
<dbReference type="InterPro" id="IPR011110">
    <property type="entry name" value="Reg_prop"/>
</dbReference>
<dbReference type="Pfam" id="PF07494">
    <property type="entry name" value="Reg_prop"/>
    <property type="match status" value="6"/>
</dbReference>
<feature type="transmembrane region" description="Helical" evidence="13">
    <location>
        <begin position="779"/>
        <end position="797"/>
    </location>
</feature>
<keyword evidence="3 12" id="KW-0597">Phosphoprotein</keyword>
<dbReference type="InterPro" id="IPR003594">
    <property type="entry name" value="HATPase_dom"/>
</dbReference>
<dbReference type="OrthoDB" id="358279at2"/>
<dbReference type="EMBL" id="QFFG01000005">
    <property type="protein sequence ID" value="PWG04553.1"/>
    <property type="molecule type" value="Genomic_DNA"/>
</dbReference>
<keyword evidence="13" id="KW-1133">Transmembrane helix</keyword>
<dbReference type="Pfam" id="PF07495">
    <property type="entry name" value="Y_Y_Y"/>
    <property type="match status" value="1"/>
</dbReference>
<evidence type="ECO:0000313" key="17">
    <source>
        <dbReference type="EMBL" id="PWG04553.1"/>
    </source>
</evidence>
<dbReference type="InterPro" id="IPR011047">
    <property type="entry name" value="Quinoprotein_ADH-like_sf"/>
</dbReference>
<dbReference type="SMART" id="SM00448">
    <property type="entry name" value="REC"/>
    <property type="match status" value="1"/>
</dbReference>
<dbReference type="FunFam" id="1.10.287.130:FF:000034">
    <property type="entry name" value="Two-component system sensor histidine kinase/response regulator"/>
    <property type="match status" value="1"/>
</dbReference>
<evidence type="ECO:0000256" key="9">
    <source>
        <dbReference type="ARBA" id="ARBA00023015"/>
    </source>
</evidence>
<evidence type="ECO:0000256" key="2">
    <source>
        <dbReference type="ARBA" id="ARBA00012438"/>
    </source>
</evidence>
<keyword evidence="10" id="KW-0238">DNA-binding</keyword>
<sequence>MFKKIFFFSILFLSYFGFSQLKEYPLKRISTSEGLSQSSVIAIQQDSFGQVWFGTRDGLNKYDGNTFTIYRNTDDKNSISNNDILSITEDKKGFLWLGTYNGLNKFDPKTNTFVNYFHKKENTSLSNNTIWCIKEMKNGEIWIGTSDGLSIFNRNTNQFTNIYHNASNEKSLSGNHILSIIETDTSEIFIGTNNGLSKLVSRNKLHFEFLNYKAIKFPVQDILQKDNNLLIATNGDGVLNLNIKNGSTSYFIEKENIHKNVRKLCFDNQNNLWIGTYDGLFIYDTTNTIINLKNKINDFKSLSKNSVKSLFKDKKGSIWIGTYYGGINLWDNSNINFKNLTTNRSKNSLSYNVVSSIENYKNKLLFIGTEGKGLNILDRINNSISYINNDNYKALSDENIKSLLVDNNRLWIGTLNSGINVFDIKKNLFRNSSIPFELKKYLKNTGVYSIKKNQNNIWIGTFGKGLICFNDINKSFKIYTKSTKDLNTITDDLIRTIAIDSQENIWVGSQKGLSKIAPSGNISRYFYNSEIESGEDITSIFEDANQTIWVGSKAKGLFKFNGKSFIKTPLKTQKETVTSIHSILEDNDNNLWISTNQGIVKHNLKSKKTIIYNVKDGLVSNEFNDNASIKINSSLFYFGGPNGLTSFNTKFFTVNNYSPQVLITDFKIKNKPLEINSTLGILNQTIEYTNSLNLSHKQGNFTLHFAIPNYINQKNNAYQYRLKGLEKDWIYTTKNTASYTIQNPGEFIFEVKGANNNGLWNNTPTSLKIIVEPAPWRSWWAFTIYGLAIIIALYLLFKIQKAKSSLKHKLDLEYIENEKIEEANKAKLEFFTNISHEFRTPLTLILGPLQQILKEYKGSSKVYKKLLVVDNNANHLLQLINRLMDFRKLEKNLFKLETAEGNIVKFLKEIYLSFSEYAKDGEYEYNFHTTNDKILVYYDRYKLERVFYNLISNAFRYTPKNGVINIRIRQEEYKILIAVEDSGVGITNENKDKIFDRFFELSTNNNPEKTYNKGTGIGLSIAKNIVKLHKGKIIVEDNNISSGSIFTVELPLGKEHLTKDEIINDFKFSDDISQYVNQLSEPVVLIEDDFKDNIIDNSKSTILLVEDNKPLRKFMKSLLKEKYNILEAENGKAALKSAIRNQPDLIVSDVVMPVMVGTELCAEIKNNIKTSHIPIILLTSRTSLIYKLDGLNNGADDYISKPFNVKEFKVRVKNIISSNNRTKEKFSGVNSILSNEVIISSLDEKLHKKALKIVENNISNLDFDIPYFCSELGVSRTMLFTKIKAWTNFTPNEFIHNIRMNYATQLLEQGKINISEVSYKVGFKSPKYFSKCFLKKYGKTPSQYQKKFSEL</sequence>
<dbReference type="InterPro" id="IPR018062">
    <property type="entry name" value="HTH_AraC-typ_CS"/>
</dbReference>
<dbReference type="InterPro" id="IPR005467">
    <property type="entry name" value="His_kinase_dom"/>
</dbReference>
<feature type="modified residue" description="4-aspartylphosphate" evidence="12">
    <location>
        <position position="1149"/>
    </location>
</feature>
<comment type="catalytic activity">
    <reaction evidence="1">
        <text>ATP + protein L-histidine = ADP + protein N-phospho-L-histidine.</text>
        <dbReference type="EC" id="2.7.13.3"/>
    </reaction>
</comment>
<dbReference type="SUPFAM" id="SSF47384">
    <property type="entry name" value="Homodimeric domain of signal transducing histidine kinase"/>
    <property type="match status" value="1"/>
</dbReference>
<dbReference type="Pfam" id="PF00072">
    <property type="entry name" value="Response_reg"/>
    <property type="match status" value="1"/>
</dbReference>
<dbReference type="Gene3D" id="2.60.40.10">
    <property type="entry name" value="Immunoglobulins"/>
    <property type="match status" value="1"/>
</dbReference>
<dbReference type="InterPro" id="IPR018060">
    <property type="entry name" value="HTH_AraC"/>
</dbReference>
<dbReference type="PROSITE" id="PS50109">
    <property type="entry name" value="HIS_KIN"/>
    <property type="match status" value="1"/>
</dbReference>
<dbReference type="SUPFAM" id="SSF46689">
    <property type="entry name" value="Homeodomain-like"/>
    <property type="match status" value="1"/>
</dbReference>
<keyword evidence="7" id="KW-0067">ATP-binding</keyword>
<evidence type="ECO:0000256" key="4">
    <source>
        <dbReference type="ARBA" id="ARBA00022679"/>
    </source>
</evidence>
<gene>
    <name evidence="17" type="ORF">DIS07_11435</name>
</gene>
<dbReference type="InterPro" id="IPR011006">
    <property type="entry name" value="CheY-like_superfamily"/>
</dbReference>
<dbReference type="FunFam" id="2.60.40.10:FF:000791">
    <property type="entry name" value="Two-component system sensor histidine kinase/response regulator"/>
    <property type="match status" value="1"/>
</dbReference>
<dbReference type="GO" id="GO:0003700">
    <property type="term" value="F:DNA-binding transcription factor activity"/>
    <property type="evidence" value="ECO:0007669"/>
    <property type="project" value="InterPro"/>
</dbReference>
<dbReference type="PROSITE" id="PS50110">
    <property type="entry name" value="RESPONSE_REGULATORY"/>
    <property type="match status" value="1"/>
</dbReference>
<keyword evidence="13" id="KW-0472">Membrane</keyword>
<dbReference type="Pfam" id="PF12833">
    <property type="entry name" value="HTH_18"/>
    <property type="match status" value="1"/>
</dbReference>
<evidence type="ECO:0000256" key="1">
    <source>
        <dbReference type="ARBA" id="ARBA00000085"/>
    </source>
</evidence>
<dbReference type="Proteomes" id="UP000245670">
    <property type="component" value="Unassembled WGS sequence"/>
</dbReference>
<evidence type="ECO:0000256" key="13">
    <source>
        <dbReference type="SAM" id="Phobius"/>
    </source>
</evidence>
<keyword evidence="8" id="KW-0902">Two-component regulatory system</keyword>
<keyword evidence="5" id="KW-0547">Nucleotide-binding</keyword>
<dbReference type="SMART" id="SM00387">
    <property type="entry name" value="HATPase_c"/>
    <property type="match status" value="1"/>
</dbReference>
<dbReference type="InterPro" id="IPR015943">
    <property type="entry name" value="WD40/YVTN_repeat-like_dom_sf"/>
</dbReference>
<reference evidence="17 18" key="1">
    <citation type="submission" date="2018-05" db="EMBL/GenBank/DDBJ databases">
        <title>Polaribacter aquimarinus sp. nov., isolated from sediment in a sediment of sea.</title>
        <authorList>
            <person name="Lu D."/>
        </authorList>
    </citation>
    <scope>NUCLEOTIDE SEQUENCE [LARGE SCALE GENOMIC DNA]</scope>
    <source>
        <strain evidence="17 18">ZY113</strain>
    </source>
</reference>
<feature type="domain" description="Histidine kinase" evidence="15">
    <location>
        <begin position="833"/>
        <end position="1054"/>
    </location>
</feature>
<feature type="domain" description="Response regulatory" evidence="16">
    <location>
        <begin position="1101"/>
        <end position="1216"/>
    </location>
</feature>
<dbReference type="Gene3D" id="3.30.565.10">
    <property type="entry name" value="Histidine kinase-like ATPase, C-terminal domain"/>
    <property type="match status" value="1"/>
</dbReference>
<dbReference type="SUPFAM" id="SSF63829">
    <property type="entry name" value="Calcium-dependent phosphotriesterase"/>
    <property type="match status" value="1"/>
</dbReference>
<evidence type="ECO:0000259" key="16">
    <source>
        <dbReference type="PROSITE" id="PS50110"/>
    </source>
</evidence>
<dbReference type="InterPro" id="IPR011123">
    <property type="entry name" value="Y_Y_Y"/>
</dbReference>
<dbReference type="GO" id="GO:0005524">
    <property type="term" value="F:ATP binding"/>
    <property type="evidence" value="ECO:0007669"/>
    <property type="project" value="UniProtKB-KW"/>
</dbReference>
<dbReference type="SMART" id="SM00388">
    <property type="entry name" value="HisKA"/>
    <property type="match status" value="1"/>
</dbReference>
<proteinExistence type="predicted"/>
<feature type="domain" description="HTH araC/xylS-type" evidence="14">
    <location>
        <begin position="1248"/>
        <end position="1347"/>
    </location>
</feature>
<dbReference type="InterPro" id="IPR013783">
    <property type="entry name" value="Ig-like_fold"/>
</dbReference>
<evidence type="ECO:0000313" key="18">
    <source>
        <dbReference type="Proteomes" id="UP000245670"/>
    </source>
</evidence>
<dbReference type="InterPro" id="IPR036890">
    <property type="entry name" value="HATPase_C_sf"/>
</dbReference>
<name>A0A2U2J879_9FLAO</name>
<dbReference type="Gene3D" id="1.10.287.130">
    <property type="match status" value="1"/>
</dbReference>
<accession>A0A2U2J879</accession>
<dbReference type="PANTHER" id="PTHR43547:SF2">
    <property type="entry name" value="HYBRID SIGNAL TRANSDUCTION HISTIDINE KINASE C"/>
    <property type="match status" value="1"/>
</dbReference>
<dbReference type="InterPro" id="IPR003661">
    <property type="entry name" value="HisK_dim/P_dom"/>
</dbReference>
<comment type="caution">
    <text evidence="17">The sequence shown here is derived from an EMBL/GenBank/DDBJ whole genome shotgun (WGS) entry which is preliminary data.</text>
</comment>
<dbReference type="PROSITE" id="PS00041">
    <property type="entry name" value="HTH_ARAC_FAMILY_1"/>
    <property type="match status" value="1"/>
</dbReference>
<evidence type="ECO:0000256" key="3">
    <source>
        <dbReference type="ARBA" id="ARBA00022553"/>
    </source>
</evidence>
<dbReference type="EC" id="2.7.13.3" evidence="2"/>
<dbReference type="RefSeq" id="WP_109405393.1">
    <property type="nucleotide sequence ID" value="NZ_QFFG01000005.1"/>
</dbReference>
<evidence type="ECO:0000256" key="11">
    <source>
        <dbReference type="ARBA" id="ARBA00023163"/>
    </source>
</evidence>
<dbReference type="Pfam" id="PF02518">
    <property type="entry name" value="HATPase_c"/>
    <property type="match status" value="1"/>
</dbReference>
<evidence type="ECO:0000259" key="15">
    <source>
        <dbReference type="PROSITE" id="PS50109"/>
    </source>
</evidence>
<dbReference type="InterPro" id="IPR036097">
    <property type="entry name" value="HisK_dim/P_sf"/>
</dbReference>
<dbReference type="PROSITE" id="PS01124">
    <property type="entry name" value="HTH_ARAC_FAMILY_2"/>
    <property type="match status" value="1"/>
</dbReference>
<dbReference type="InterPro" id="IPR004358">
    <property type="entry name" value="Sig_transdc_His_kin-like_C"/>
</dbReference>
<evidence type="ECO:0000259" key="14">
    <source>
        <dbReference type="PROSITE" id="PS01124"/>
    </source>
</evidence>
<dbReference type="SUPFAM" id="SSF55874">
    <property type="entry name" value="ATPase domain of HSP90 chaperone/DNA topoisomerase II/histidine kinase"/>
    <property type="match status" value="1"/>
</dbReference>
<evidence type="ECO:0000256" key="6">
    <source>
        <dbReference type="ARBA" id="ARBA00022777"/>
    </source>
</evidence>
<dbReference type="SMART" id="SM00342">
    <property type="entry name" value="HTH_ARAC"/>
    <property type="match status" value="1"/>
</dbReference>
<dbReference type="Gene3D" id="3.40.50.2300">
    <property type="match status" value="1"/>
</dbReference>
<dbReference type="PRINTS" id="PR00344">
    <property type="entry name" value="BCTRLSENSOR"/>
</dbReference>
<evidence type="ECO:0000256" key="10">
    <source>
        <dbReference type="ARBA" id="ARBA00023125"/>
    </source>
</evidence>
<dbReference type="InterPro" id="IPR001789">
    <property type="entry name" value="Sig_transdc_resp-reg_receiver"/>
</dbReference>
<dbReference type="GO" id="GO:0000155">
    <property type="term" value="F:phosphorelay sensor kinase activity"/>
    <property type="evidence" value="ECO:0007669"/>
    <property type="project" value="InterPro"/>
</dbReference>
<keyword evidence="9" id="KW-0805">Transcription regulation</keyword>
<dbReference type="Gene3D" id="1.10.10.60">
    <property type="entry name" value="Homeodomain-like"/>
    <property type="match status" value="1"/>
</dbReference>
<dbReference type="InterPro" id="IPR009057">
    <property type="entry name" value="Homeodomain-like_sf"/>
</dbReference>
<evidence type="ECO:0000256" key="5">
    <source>
        <dbReference type="ARBA" id="ARBA00022741"/>
    </source>
</evidence>
<keyword evidence="11" id="KW-0804">Transcription</keyword>
<dbReference type="SUPFAM" id="SSF50998">
    <property type="entry name" value="Quinoprotein alcohol dehydrogenase-like"/>
    <property type="match status" value="1"/>
</dbReference>
<evidence type="ECO:0000256" key="8">
    <source>
        <dbReference type="ARBA" id="ARBA00023012"/>
    </source>
</evidence>
<organism evidence="17 18">
    <name type="scientific">Polaribacter aquimarinus</name>
    <dbReference type="NCBI Taxonomy" id="2100726"/>
    <lineage>
        <taxon>Bacteria</taxon>
        <taxon>Pseudomonadati</taxon>
        <taxon>Bacteroidota</taxon>
        <taxon>Flavobacteriia</taxon>
        <taxon>Flavobacteriales</taxon>
        <taxon>Flavobacteriaceae</taxon>
    </lineage>
</organism>
<dbReference type="CDD" id="cd00082">
    <property type="entry name" value="HisKA"/>
    <property type="match status" value="1"/>
</dbReference>
<keyword evidence="18" id="KW-1185">Reference proteome</keyword>
<dbReference type="SUPFAM" id="SSF52172">
    <property type="entry name" value="CheY-like"/>
    <property type="match status" value="1"/>
</dbReference>
<evidence type="ECO:0000256" key="7">
    <source>
        <dbReference type="ARBA" id="ARBA00022840"/>
    </source>
</evidence>
<dbReference type="Pfam" id="PF00512">
    <property type="entry name" value="HisKA"/>
    <property type="match status" value="1"/>
</dbReference>
<keyword evidence="4" id="KW-0808">Transferase</keyword>
<dbReference type="PANTHER" id="PTHR43547">
    <property type="entry name" value="TWO-COMPONENT HISTIDINE KINASE"/>
    <property type="match status" value="1"/>
</dbReference>
<dbReference type="FunFam" id="3.30.565.10:FF:000037">
    <property type="entry name" value="Hybrid sensor histidine kinase/response regulator"/>
    <property type="match status" value="1"/>
</dbReference>
<protein>
    <recommendedName>
        <fullName evidence="2">histidine kinase</fullName>
        <ecNumber evidence="2">2.7.13.3</ecNumber>
    </recommendedName>
</protein>
<keyword evidence="13" id="KW-0812">Transmembrane</keyword>